<name>A0A2P2MJJ6_RHIMU</name>
<reference evidence="2" key="1">
    <citation type="submission" date="2018-02" db="EMBL/GenBank/DDBJ databases">
        <title>Rhizophora mucronata_Transcriptome.</title>
        <authorList>
            <person name="Meera S.P."/>
            <person name="Sreeshan A."/>
            <person name="Augustine A."/>
        </authorList>
    </citation>
    <scope>NUCLEOTIDE SEQUENCE</scope>
    <source>
        <tissue evidence="2">Leaf</tissue>
    </source>
</reference>
<sequence length="70" mass="7317">MSSMNPIPPGSFLVAGSGGEDDGDEDLTTLADSTTFDVLWVSSVACINPSPPGRELETAMQLPECSVLIF</sequence>
<accession>A0A2P2MJJ6</accession>
<dbReference type="EMBL" id="GGEC01049905">
    <property type="protein sequence ID" value="MBX30389.1"/>
    <property type="molecule type" value="Transcribed_RNA"/>
</dbReference>
<evidence type="ECO:0000313" key="2">
    <source>
        <dbReference type="EMBL" id="MBX30389.1"/>
    </source>
</evidence>
<proteinExistence type="predicted"/>
<organism evidence="2">
    <name type="scientific">Rhizophora mucronata</name>
    <name type="common">Asiatic mangrove</name>
    <dbReference type="NCBI Taxonomy" id="61149"/>
    <lineage>
        <taxon>Eukaryota</taxon>
        <taxon>Viridiplantae</taxon>
        <taxon>Streptophyta</taxon>
        <taxon>Embryophyta</taxon>
        <taxon>Tracheophyta</taxon>
        <taxon>Spermatophyta</taxon>
        <taxon>Magnoliopsida</taxon>
        <taxon>eudicotyledons</taxon>
        <taxon>Gunneridae</taxon>
        <taxon>Pentapetalae</taxon>
        <taxon>rosids</taxon>
        <taxon>fabids</taxon>
        <taxon>Malpighiales</taxon>
        <taxon>Rhizophoraceae</taxon>
        <taxon>Rhizophora</taxon>
    </lineage>
</organism>
<protein>
    <submittedName>
        <fullName evidence="2">Protein FANTASTIC FOUR 1</fullName>
    </submittedName>
</protein>
<feature type="region of interest" description="Disordered" evidence="1">
    <location>
        <begin position="1"/>
        <end position="28"/>
    </location>
</feature>
<evidence type="ECO:0000256" key="1">
    <source>
        <dbReference type="SAM" id="MobiDB-lite"/>
    </source>
</evidence>
<dbReference type="AlphaFoldDB" id="A0A2P2MJJ6"/>